<feature type="compositionally biased region" description="Low complexity" evidence="1">
    <location>
        <begin position="137"/>
        <end position="160"/>
    </location>
</feature>
<name>A0A9P5H983_9HYPO</name>
<keyword evidence="3" id="KW-1185">Reference proteome</keyword>
<feature type="region of interest" description="Disordered" evidence="1">
    <location>
        <begin position="111"/>
        <end position="245"/>
    </location>
</feature>
<sequence length="245" mass="25082">MGLHLPKWLKKRHTTKDAAIGDGAALKDATTPTSQPSSATQPTITISAAEPISGAAQIDLKSSGTPSKPTKSRTKKILSRPTPVQEEDEVLALSTSAELRRAELLLEARRKSAEEAKAKAKAKALERTEARARAKARAVTAAGYNNNNYNSNLPYANLYSDDNSGCGGDKSGGNSNSHTSSTVSHSNHSSNHSSYGGGYSSYSGNHSSSSGGHSSSYGGGSSSSYGGGGSSSYDSGGGGGSSSYD</sequence>
<dbReference type="Proteomes" id="UP000722485">
    <property type="component" value="Unassembled WGS sequence"/>
</dbReference>
<feature type="compositionally biased region" description="Low complexity" evidence="1">
    <location>
        <begin position="172"/>
        <end position="216"/>
    </location>
</feature>
<reference evidence="2" key="1">
    <citation type="submission" date="2020-03" db="EMBL/GenBank/DDBJ databases">
        <title>Draft Genome Sequence of Cylindrodendrum hubeiense.</title>
        <authorList>
            <person name="Buettner E."/>
            <person name="Kellner H."/>
        </authorList>
    </citation>
    <scope>NUCLEOTIDE SEQUENCE</scope>
    <source>
        <strain evidence="2">IHI 201604</strain>
    </source>
</reference>
<feature type="compositionally biased region" description="Gly residues" evidence="1">
    <location>
        <begin position="217"/>
        <end position="245"/>
    </location>
</feature>
<feature type="region of interest" description="Disordered" evidence="1">
    <location>
        <begin position="1"/>
        <end position="89"/>
    </location>
</feature>
<evidence type="ECO:0000256" key="1">
    <source>
        <dbReference type="SAM" id="MobiDB-lite"/>
    </source>
</evidence>
<feature type="compositionally biased region" description="Basic and acidic residues" evidence="1">
    <location>
        <begin position="111"/>
        <end position="132"/>
    </location>
</feature>
<evidence type="ECO:0000313" key="2">
    <source>
        <dbReference type="EMBL" id="KAF7549492.1"/>
    </source>
</evidence>
<dbReference type="AlphaFoldDB" id="A0A9P5H983"/>
<proteinExistence type="predicted"/>
<dbReference type="EMBL" id="JAANBB010000121">
    <property type="protein sequence ID" value="KAF7549492.1"/>
    <property type="molecule type" value="Genomic_DNA"/>
</dbReference>
<comment type="caution">
    <text evidence="2">The sequence shown here is derived from an EMBL/GenBank/DDBJ whole genome shotgun (WGS) entry which is preliminary data.</text>
</comment>
<gene>
    <name evidence="2" type="ORF">G7Z17_g6344</name>
</gene>
<feature type="compositionally biased region" description="Low complexity" evidence="1">
    <location>
        <begin position="29"/>
        <end position="43"/>
    </location>
</feature>
<organism evidence="2 3">
    <name type="scientific">Cylindrodendrum hubeiense</name>
    <dbReference type="NCBI Taxonomy" id="595255"/>
    <lineage>
        <taxon>Eukaryota</taxon>
        <taxon>Fungi</taxon>
        <taxon>Dikarya</taxon>
        <taxon>Ascomycota</taxon>
        <taxon>Pezizomycotina</taxon>
        <taxon>Sordariomycetes</taxon>
        <taxon>Hypocreomycetidae</taxon>
        <taxon>Hypocreales</taxon>
        <taxon>Nectriaceae</taxon>
        <taxon>Cylindrodendrum</taxon>
    </lineage>
</organism>
<protein>
    <submittedName>
        <fullName evidence="2">Uncharacterized protein</fullName>
    </submittedName>
</protein>
<accession>A0A9P5H983</accession>
<evidence type="ECO:0000313" key="3">
    <source>
        <dbReference type="Proteomes" id="UP000722485"/>
    </source>
</evidence>